<keyword evidence="1" id="KW-0346">Stress response</keyword>
<dbReference type="Gene3D" id="2.60.40.790">
    <property type="match status" value="1"/>
</dbReference>
<dbReference type="PROSITE" id="PS01031">
    <property type="entry name" value="SHSP"/>
    <property type="match status" value="1"/>
</dbReference>
<organism evidence="5 6">
    <name type="scientific">Dictyobacter arantiisoli</name>
    <dbReference type="NCBI Taxonomy" id="2014874"/>
    <lineage>
        <taxon>Bacteria</taxon>
        <taxon>Bacillati</taxon>
        <taxon>Chloroflexota</taxon>
        <taxon>Ktedonobacteria</taxon>
        <taxon>Ktedonobacterales</taxon>
        <taxon>Dictyobacteraceae</taxon>
        <taxon>Dictyobacter</taxon>
    </lineage>
</organism>
<dbReference type="RefSeq" id="WP_149403729.1">
    <property type="nucleotide sequence ID" value="NZ_BIXY01000085.1"/>
</dbReference>
<proteinExistence type="inferred from homology"/>
<evidence type="ECO:0000256" key="2">
    <source>
        <dbReference type="PROSITE-ProRule" id="PRU00285"/>
    </source>
</evidence>
<keyword evidence="6" id="KW-1185">Reference proteome</keyword>
<evidence type="ECO:0000256" key="1">
    <source>
        <dbReference type="ARBA" id="ARBA00023016"/>
    </source>
</evidence>
<sequence>MANITRYNPFSEVVSLRDAMDRLFEESIISPRSSSVSGRGMAANLYETRDGYTLQLPMPGINVEDVEITVQQDTVQLKWETKVQFPEGAQVHWNGFQAGRYQQSFTVPAPINAEGVEAQYENGILTLQLPKAEHAKARTIKINAR</sequence>
<reference evidence="5 6" key="1">
    <citation type="submission" date="2019-01" db="EMBL/GenBank/DDBJ databases">
        <title>Draft genome sequence of Dictyobacter sp. Uno17.</title>
        <authorList>
            <person name="Wang C.M."/>
            <person name="Zheng Y."/>
            <person name="Sakai Y."/>
            <person name="Abe K."/>
            <person name="Yokota A."/>
            <person name="Yabe S."/>
        </authorList>
    </citation>
    <scope>NUCLEOTIDE SEQUENCE [LARGE SCALE GENOMIC DNA]</scope>
    <source>
        <strain evidence="5 6">Uno17</strain>
    </source>
</reference>
<evidence type="ECO:0000313" key="6">
    <source>
        <dbReference type="Proteomes" id="UP000322530"/>
    </source>
</evidence>
<evidence type="ECO:0000259" key="4">
    <source>
        <dbReference type="PROSITE" id="PS01031"/>
    </source>
</evidence>
<feature type="domain" description="SHSP" evidence="4">
    <location>
        <begin position="34"/>
        <end position="145"/>
    </location>
</feature>
<dbReference type="SUPFAM" id="SSF49764">
    <property type="entry name" value="HSP20-like chaperones"/>
    <property type="match status" value="1"/>
</dbReference>
<dbReference type="InterPro" id="IPR044587">
    <property type="entry name" value="HSP21-like"/>
</dbReference>
<gene>
    <name evidence="5" type="primary">hspC</name>
    <name evidence="5" type="ORF">KDI_44330</name>
</gene>
<dbReference type="Pfam" id="PF00011">
    <property type="entry name" value="HSP20"/>
    <property type="match status" value="1"/>
</dbReference>
<dbReference type="CDD" id="cd06464">
    <property type="entry name" value="ACD_sHsps-like"/>
    <property type="match status" value="1"/>
</dbReference>
<dbReference type="GO" id="GO:0009408">
    <property type="term" value="P:response to heat"/>
    <property type="evidence" value="ECO:0007669"/>
    <property type="project" value="InterPro"/>
</dbReference>
<dbReference type="EMBL" id="BIXY01000085">
    <property type="protein sequence ID" value="GCF10869.1"/>
    <property type="molecule type" value="Genomic_DNA"/>
</dbReference>
<evidence type="ECO:0000313" key="5">
    <source>
        <dbReference type="EMBL" id="GCF10869.1"/>
    </source>
</evidence>
<comment type="caution">
    <text evidence="5">The sequence shown here is derived from an EMBL/GenBank/DDBJ whole genome shotgun (WGS) entry which is preliminary data.</text>
</comment>
<dbReference type="InterPro" id="IPR008978">
    <property type="entry name" value="HSP20-like_chaperone"/>
</dbReference>
<evidence type="ECO:0000256" key="3">
    <source>
        <dbReference type="RuleBase" id="RU003616"/>
    </source>
</evidence>
<comment type="similarity">
    <text evidence="2 3">Belongs to the small heat shock protein (HSP20) family.</text>
</comment>
<dbReference type="InterPro" id="IPR002068">
    <property type="entry name" value="A-crystallin/Hsp20_dom"/>
</dbReference>
<dbReference type="PANTHER" id="PTHR46733">
    <property type="entry name" value="26.5 KDA HEAT SHOCK PROTEIN, MITOCHONDRIAL"/>
    <property type="match status" value="1"/>
</dbReference>
<protein>
    <submittedName>
        <fullName evidence="5">Heat-shock protein</fullName>
    </submittedName>
</protein>
<dbReference type="Proteomes" id="UP000322530">
    <property type="component" value="Unassembled WGS sequence"/>
</dbReference>
<name>A0A5A5TIQ8_9CHLR</name>
<dbReference type="AlphaFoldDB" id="A0A5A5TIQ8"/>
<accession>A0A5A5TIQ8</accession>
<dbReference type="PANTHER" id="PTHR46733:SF4">
    <property type="entry name" value="HEAT SHOCK PROTEIN 21, CHLOROPLASTIC"/>
    <property type="match status" value="1"/>
</dbReference>
<dbReference type="OrthoDB" id="9811615at2"/>